<name>A0AB39R0B3_9ACTN</name>
<sequence length="448" mass="49621">MSRETSAGSETGRVHCAVYIHGFEGRSHHHRAVSVRRLAGLLAAAVSAAGLAQPDWSLDKEGGGATGVFAGEADLAGVVHRLVTELDLQLTDHLHEGHDHESELRALVLMYMGSADLWSRLRTARDIWQIFHTGETTLVQVISADVHRQAVLAELGGLRPWQFEAVRFPGWAEEVYVHIPPSHAQRSMPIPALRDVPELPAEFAEVPSQTAQRLPLLLCLDTSETMAGQPIQQLNDALRTWAVALAEDPQVSDAVDLAIVTFGGRGVSVWQGPYLLPPTADANAFVPAYRFEPPQLGAFGHAPLTDAVETSLHILESYKHRLRNSGLIYYRPQILLVTHSVPTDREGEVTRDWMRLAPVLARGTEERKFRFYAIGAGELTNDAMDMLRSLSPVYNAKLDGFPIREVLSMITVSVRSENRDADDEVFERIFSPFKTQKHAWSDDEADQI</sequence>
<dbReference type="InterPro" id="IPR036465">
    <property type="entry name" value="vWFA_dom_sf"/>
</dbReference>
<gene>
    <name evidence="2" type="ORF">AB5J52_42165</name>
</gene>
<evidence type="ECO:0000259" key="1">
    <source>
        <dbReference type="PROSITE" id="PS50234"/>
    </source>
</evidence>
<feature type="domain" description="VWFA" evidence="1">
    <location>
        <begin position="215"/>
        <end position="429"/>
    </location>
</feature>
<dbReference type="SUPFAM" id="SSF53300">
    <property type="entry name" value="vWA-like"/>
    <property type="match status" value="1"/>
</dbReference>
<proteinExistence type="predicted"/>
<reference evidence="2" key="1">
    <citation type="submission" date="2024-07" db="EMBL/GenBank/DDBJ databases">
        <authorList>
            <person name="Yu S.T."/>
        </authorList>
    </citation>
    <scope>NUCLEOTIDE SEQUENCE</scope>
    <source>
        <strain evidence="2">R39</strain>
    </source>
</reference>
<accession>A0AB39R0B3</accession>
<dbReference type="PROSITE" id="PS50234">
    <property type="entry name" value="VWFA"/>
    <property type="match status" value="1"/>
</dbReference>
<organism evidence="2">
    <name type="scientific">Streptomyces sp. R39</name>
    <dbReference type="NCBI Taxonomy" id="3238631"/>
    <lineage>
        <taxon>Bacteria</taxon>
        <taxon>Bacillati</taxon>
        <taxon>Actinomycetota</taxon>
        <taxon>Actinomycetes</taxon>
        <taxon>Kitasatosporales</taxon>
        <taxon>Streptomycetaceae</taxon>
        <taxon>Streptomyces</taxon>
    </lineage>
</organism>
<evidence type="ECO:0000313" key="2">
    <source>
        <dbReference type="EMBL" id="XDQ48339.1"/>
    </source>
</evidence>
<dbReference type="EMBL" id="CP163441">
    <property type="protein sequence ID" value="XDQ48339.1"/>
    <property type="molecule type" value="Genomic_DNA"/>
</dbReference>
<dbReference type="Gene3D" id="3.40.50.410">
    <property type="entry name" value="von Willebrand factor, type A domain"/>
    <property type="match status" value="1"/>
</dbReference>
<dbReference type="AlphaFoldDB" id="A0AB39R0B3"/>
<protein>
    <recommendedName>
        <fullName evidence="1">VWFA domain-containing protein</fullName>
    </recommendedName>
</protein>
<dbReference type="InterPro" id="IPR002035">
    <property type="entry name" value="VWF_A"/>
</dbReference>
<dbReference type="RefSeq" id="WP_369227140.1">
    <property type="nucleotide sequence ID" value="NZ_CP163441.1"/>
</dbReference>